<dbReference type="PANTHER" id="PTHR34391:SF1">
    <property type="entry name" value="UPF0658 GOLGI APPARATUS MEMBRANE PROTEIN C1952.10C-RELATED"/>
    <property type="match status" value="1"/>
</dbReference>
<keyword evidence="3" id="KW-1185">Reference proteome</keyword>
<dbReference type="OrthoDB" id="2448307at2759"/>
<feature type="transmembrane region" description="Helical" evidence="1">
    <location>
        <begin position="109"/>
        <end position="127"/>
    </location>
</feature>
<dbReference type="InterPro" id="IPR040410">
    <property type="entry name" value="UPF0658_Golgi"/>
</dbReference>
<feature type="non-terminal residue" evidence="2">
    <location>
        <position position="157"/>
    </location>
</feature>
<sequence>MGVLSQWKASIREAYTTGDTKWVRISIIVCFAQLISISILEGILIHLHTQEIDHLASLPRKFENERQSKEIEANIKNAHALTVYFALYIVAQLFQVYLCLDATYNKNTIQVIALAIFNLCVFGYSVTQVIQRERIIKAIDSVVVSDGHTASAIGSPR</sequence>
<reference evidence="2" key="1">
    <citation type="submission" date="2022-07" db="EMBL/GenBank/DDBJ databases">
        <title>Phylogenomic reconstructions and comparative analyses of Kickxellomycotina fungi.</title>
        <authorList>
            <person name="Reynolds N.K."/>
            <person name="Stajich J.E."/>
            <person name="Barry K."/>
            <person name="Grigoriev I.V."/>
            <person name="Crous P."/>
            <person name="Smith M.E."/>
        </authorList>
    </citation>
    <scope>NUCLEOTIDE SEQUENCE</scope>
    <source>
        <strain evidence="2">RSA 1196</strain>
    </source>
</reference>
<dbReference type="PANTHER" id="PTHR34391">
    <property type="entry name" value="UPF0658 GOLGI APPARATUS MEMBRANE PROTEIN C1952.10C-RELATED"/>
    <property type="match status" value="1"/>
</dbReference>
<organism evidence="2 3">
    <name type="scientific">Dispira parvispora</name>
    <dbReference type="NCBI Taxonomy" id="1520584"/>
    <lineage>
        <taxon>Eukaryota</taxon>
        <taxon>Fungi</taxon>
        <taxon>Fungi incertae sedis</taxon>
        <taxon>Zoopagomycota</taxon>
        <taxon>Kickxellomycotina</taxon>
        <taxon>Dimargaritomycetes</taxon>
        <taxon>Dimargaritales</taxon>
        <taxon>Dimargaritaceae</taxon>
        <taxon>Dispira</taxon>
    </lineage>
</organism>
<name>A0A9W8AK50_9FUNG</name>
<feature type="transmembrane region" description="Helical" evidence="1">
    <location>
        <begin position="78"/>
        <end position="97"/>
    </location>
</feature>
<feature type="transmembrane region" description="Helical" evidence="1">
    <location>
        <begin position="22"/>
        <end position="45"/>
    </location>
</feature>
<comment type="caution">
    <text evidence="2">The sequence shown here is derived from an EMBL/GenBank/DDBJ whole genome shotgun (WGS) entry which is preliminary data.</text>
</comment>
<keyword evidence="1" id="KW-0812">Transmembrane</keyword>
<dbReference type="Proteomes" id="UP001150925">
    <property type="component" value="Unassembled WGS sequence"/>
</dbReference>
<dbReference type="EMBL" id="JANBPY010002394">
    <property type="protein sequence ID" value="KAJ1955189.1"/>
    <property type="molecule type" value="Genomic_DNA"/>
</dbReference>
<keyword evidence="1" id="KW-1133">Transmembrane helix</keyword>
<evidence type="ECO:0000256" key="1">
    <source>
        <dbReference type="SAM" id="Phobius"/>
    </source>
</evidence>
<gene>
    <name evidence="2" type="ORF">IWQ62_005586</name>
</gene>
<proteinExistence type="predicted"/>
<dbReference type="AlphaFoldDB" id="A0A9W8AK50"/>
<keyword evidence="1" id="KW-0472">Membrane</keyword>
<protein>
    <submittedName>
        <fullName evidence="2">Uncharacterized protein</fullName>
    </submittedName>
</protein>
<evidence type="ECO:0000313" key="3">
    <source>
        <dbReference type="Proteomes" id="UP001150925"/>
    </source>
</evidence>
<evidence type="ECO:0000313" key="2">
    <source>
        <dbReference type="EMBL" id="KAJ1955189.1"/>
    </source>
</evidence>
<accession>A0A9W8AK50</accession>
<dbReference type="GO" id="GO:0005794">
    <property type="term" value="C:Golgi apparatus"/>
    <property type="evidence" value="ECO:0007669"/>
    <property type="project" value="TreeGrafter"/>
</dbReference>